<dbReference type="EMBL" id="QXGH01000019">
    <property type="protein sequence ID" value="RHW26177.1"/>
    <property type="molecule type" value="Genomic_DNA"/>
</dbReference>
<dbReference type="Proteomes" id="UP000283644">
    <property type="component" value="Unassembled WGS sequence"/>
</dbReference>
<dbReference type="InterPro" id="IPR051839">
    <property type="entry name" value="RD_transcriptional_regulator"/>
</dbReference>
<keyword evidence="1" id="KW-0175">Coiled coil</keyword>
<gene>
    <name evidence="2" type="ORF">D0Z08_16200</name>
</gene>
<dbReference type="GO" id="GO:0004803">
    <property type="term" value="F:transposase activity"/>
    <property type="evidence" value="ECO:0007669"/>
    <property type="project" value="InterPro"/>
</dbReference>
<sequence>MAEPRKRRRHSAEYRRDAARLVINSNRSLRDVGDELGLDHETLRRWVNTERAREEAGKVESQESLSARERLELEELRRRNAQLEKDVEFLKKASAFFAREYDR</sequence>
<evidence type="ECO:0000313" key="3">
    <source>
        <dbReference type="Proteomes" id="UP000283644"/>
    </source>
</evidence>
<organism evidence="2 3">
    <name type="scientific">Nocardioides immobilis</name>
    <dbReference type="NCBI Taxonomy" id="2049295"/>
    <lineage>
        <taxon>Bacteria</taxon>
        <taxon>Bacillati</taxon>
        <taxon>Actinomycetota</taxon>
        <taxon>Actinomycetes</taxon>
        <taxon>Propionibacteriales</taxon>
        <taxon>Nocardioidaceae</taxon>
        <taxon>Nocardioides</taxon>
    </lineage>
</organism>
<accession>A0A417Y0U1</accession>
<dbReference type="GO" id="GO:0003677">
    <property type="term" value="F:DNA binding"/>
    <property type="evidence" value="ECO:0007669"/>
    <property type="project" value="InterPro"/>
</dbReference>
<dbReference type="InterPro" id="IPR009057">
    <property type="entry name" value="Homeodomain-like_sf"/>
</dbReference>
<dbReference type="PANTHER" id="PTHR33215">
    <property type="entry name" value="PROTEIN DISTAL ANTENNA"/>
    <property type="match status" value="1"/>
</dbReference>
<dbReference type="Gene3D" id="1.10.10.60">
    <property type="entry name" value="Homeodomain-like"/>
    <property type="match status" value="1"/>
</dbReference>
<name>A0A417Y0U1_9ACTN</name>
<dbReference type="InterPro" id="IPR002514">
    <property type="entry name" value="Transposase_8"/>
</dbReference>
<proteinExistence type="predicted"/>
<dbReference type="OrthoDB" id="4426778at2"/>
<keyword evidence="3" id="KW-1185">Reference proteome</keyword>
<dbReference type="AlphaFoldDB" id="A0A417Y0U1"/>
<dbReference type="GO" id="GO:0006313">
    <property type="term" value="P:DNA transposition"/>
    <property type="evidence" value="ECO:0007669"/>
    <property type="project" value="InterPro"/>
</dbReference>
<dbReference type="Pfam" id="PF01527">
    <property type="entry name" value="HTH_Tnp_1"/>
    <property type="match status" value="1"/>
</dbReference>
<dbReference type="RefSeq" id="WP_118926282.1">
    <property type="nucleotide sequence ID" value="NZ_QXGH01000019.1"/>
</dbReference>
<comment type="caution">
    <text evidence="2">The sequence shown here is derived from an EMBL/GenBank/DDBJ whole genome shotgun (WGS) entry which is preliminary data.</text>
</comment>
<feature type="coiled-coil region" evidence="1">
    <location>
        <begin position="59"/>
        <end position="93"/>
    </location>
</feature>
<dbReference type="SUPFAM" id="SSF46689">
    <property type="entry name" value="Homeodomain-like"/>
    <property type="match status" value="1"/>
</dbReference>
<evidence type="ECO:0000256" key="1">
    <source>
        <dbReference type="SAM" id="Coils"/>
    </source>
</evidence>
<protein>
    <submittedName>
        <fullName evidence="2">Transposase</fullName>
    </submittedName>
</protein>
<dbReference type="PANTHER" id="PTHR33215:SF13">
    <property type="entry name" value="PROTEIN DISTAL ANTENNA"/>
    <property type="match status" value="1"/>
</dbReference>
<reference evidence="2 3" key="1">
    <citation type="submission" date="2018-09" db="EMBL/GenBank/DDBJ databases">
        <title>Genome sequencing of Nocardioides immobilis CCTCC AB 2017083 for comparison to Nocardioides silvaticus.</title>
        <authorList>
            <person name="Li C."/>
            <person name="Wang G."/>
        </authorList>
    </citation>
    <scope>NUCLEOTIDE SEQUENCE [LARGE SCALE GENOMIC DNA]</scope>
    <source>
        <strain evidence="2 3">CCTCC AB 2017083</strain>
    </source>
</reference>
<evidence type="ECO:0000313" key="2">
    <source>
        <dbReference type="EMBL" id="RHW26177.1"/>
    </source>
</evidence>